<keyword evidence="3" id="KW-1185">Reference proteome</keyword>
<evidence type="ECO:0000256" key="1">
    <source>
        <dbReference type="ARBA" id="ARBA00006479"/>
    </source>
</evidence>
<gene>
    <name evidence="2" type="ORF">CJF60_02855</name>
</gene>
<dbReference type="SUPFAM" id="SSF53067">
    <property type="entry name" value="Actin-like ATPase domain"/>
    <property type="match status" value="1"/>
</dbReference>
<organism evidence="2 3">
    <name type="scientific">Mycoplasmopsis agassizii</name>
    <dbReference type="NCBI Taxonomy" id="33922"/>
    <lineage>
        <taxon>Bacteria</taxon>
        <taxon>Bacillati</taxon>
        <taxon>Mycoplasmatota</taxon>
        <taxon>Mycoplasmoidales</taxon>
        <taxon>Metamycoplasmataceae</taxon>
        <taxon>Mycoplasmopsis</taxon>
    </lineage>
</organism>
<reference evidence="2" key="1">
    <citation type="submission" date="2017-08" db="EMBL/GenBank/DDBJ databases">
        <authorList>
            <person name="Alvarez-Ponce D."/>
            <person name="Weitzman C.L."/>
            <person name="Tillett R.L."/>
            <person name="Sandmeier F.C."/>
            <person name="Tracy C.R."/>
        </authorList>
    </citation>
    <scope>NUCLEOTIDE SEQUENCE [LARGE SCALE GENOMIC DNA]</scope>
    <source>
        <strain evidence="2">PS6</strain>
    </source>
</reference>
<dbReference type="InterPro" id="IPR043129">
    <property type="entry name" value="ATPase_NBD"/>
</dbReference>
<evidence type="ECO:0000313" key="2">
    <source>
        <dbReference type="EMBL" id="PAF54652.1"/>
    </source>
</evidence>
<dbReference type="InterPro" id="IPR000600">
    <property type="entry name" value="ROK"/>
</dbReference>
<dbReference type="EMBL" id="NQMN01000002">
    <property type="protein sequence ID" value="PAF54652.1"/>
    <property type="molecule type" value="Genomic_DNA"/>
</dbReference>
<protein>
    <submittedName>
        <fullName evidence="2">ROK family protein</fullName>
    </submittedName>
</protein>
<comment type="similarity">
    <text evidence="1">Belongs to the ROK (NagC/XylR) family.</text>
</comment>
<proteinExistence type="inferred from homology"/>
<dbReference type="Gene3D" id="3.30.420.40">
    <property type="match status" value="2"/>
</dbReference>
<dbReference type="Proteomes" id="UP000217033">
    <property type="component" value="Unassembled WGS sequence"/>
</dbReference>
<name>A0ABX4H436_9BACT</name>
<accession>A0ABX4H436</accession>
<sequence>MKHVLAFDIGGTHIKYGVINEKLEFKVKNFIVTKIETIIEDLLDIALSILKQYPEIKDIAISSTGIVDSKTKKIINANGDFKNYIGTDFKIIEENLNVNLILLNDANAAAYAEVENNDERFAMITFGTGVGAGIVFNKTLQVSQNGFDGEFGYLLHNHKMVNDSLSFSKFNELSKQKFNFDSNSTNEFKNSYLTNHEFKTFVDNYLDEIASFLFNIIVTLNLDKIYIGGGINHISHEAKQALINKYNALKKQTFFEADIVFSNHGNSAALIGLAKQILHSKKS</sequence>
<evidence type="ECO:0000313" key="3">
    <source>
        <dbReference type="Proteomes" id="UP000217033"/>
    </source>
</evidence>
<comment type="caution">
    <text evidence="2">The sequence shown here is derived from an EMBL/GenBank/DDBJ whole genome shotgun (WGS) entry which is preliminary data.</text>
</comment>
<dbReference type="PANTHER" id="PTHR18964:SF165">
    <property type="entry name" value="BETA-GLUCOSIDE KINASE"/>
    <property type="match status" value="1"/>
</dbReference>
<dbReference type="Pfam" id="PF00480">
    <property type="entry name" value="ROK"/>
    <property type="match status" value="1"/>
</dbReference>
<dbReference type="PANTHER" id="PTHR18964">
    <property type="entry name" value="ROK (REPRESSOR, ORF, KINASE) FAMILY"/>
    <property type="match status" value="1"/>
</dbReference>
<dbReference type="RefSeq" id="WP_084232018.1">
    <property type="nucleotide sequence ID" value="NZ_FWXE01000002.1"/>
</dbReference>